<feature type="active site" description="Proton donor" evidence="9">
    <location>
        <position position="163"/>
    </location>
</feature>
<feature type="binding site" evidence="10">
    <location>
        <position position="300"/>
    </location>
    <ligand>
        <name>substrate</name>
    </ligand>
</feature>
<dbReference type="EMBL" id="CP023344">
    <property type="protein sequence ID" value="ATC65243.1"/>
    <property type="molecule type" value="Genomic_DNA"/>
</dbReference>
<feature type="binding site" evidence="10">
    <location>
        <position position="17"/>
    </location>
    <ligand>
        <name>substrate</name>
    </ligand>
</feature>
<keyword evidence="5" id="KW-0136">Cellulose degradation</keyword>
<evidence type="ECO:0000256" key="10">
    <source>
        <dbReference type="PIRSR" id="PIRSR617736-2"/>
    </source>
</evidence>
<evidence type="ECO:0000256" key="9">
    <source>
        <dbReference type="PIRSR" id="PIRSR617736-1"/>
    </source>
</evidence>
<accession>A0A290Q9Y5</accession>
<dbReference type="FunFam" id="3.20.20.80:FF:000004">
    <property type="entry name" value="Beta-glucosidase 6-phospho-beta-glucosidase"/>
    <property type="match status" value="1"/>
</dbReference>
<sequence length="456" mass="50964">MPFPKNFTWGAAAAAYQIEGAAAEDGRGPSVWDVFSHQPGKVFEGHNGDVACDHYHRWREDVGLMKQLGLQAYRMSVAWPRIQPLGTGKPNAKGLAFYDKLIDGLLEAGVTPWVTLFHWDLPQALQERGGFVNRDIVEWFGDYAEIVAAKLGDRVKHWMTFNEPPVIMGLGYHEGLFAPGLKLSFGECLKGAHHLLMAHGRGVQALRAGCAGKVKISIAHTGRERIPATDAKRDIEAARADYFSSTERGMWNLAWWMDPIMTGKYPADGLKAFEKDLPAITASDMKLISQKVDFLAYNCYSGWQVRADAKGKPEKLPGGWGIGNARGTLPWLNIAPMAPYWAARFQTERYGLPLVFSENGLCNTDFVHLDGAVHDPQRIDFMARYLGGIKKAIDDGVPVDGYFYWSILDNFEWMEGYKDRFGLVHVDYQTQKRTPKDSFAWYRDVIRTNGAGLGAI</sequence>
<evidence type="ECO:0000313" key="13">
    <source>
        <dbReference type="Proteomes" id="UP000217265"/>
    </source>
</evidence>
<keyword evidence="7 11" id="KW-0326">Glycosidase</keyword>
<dbReference type="Pfam" id="PF00232">
    <property type="entry name" value="Glyco_hydro_1"/>
    <property type="match status" value="1"/>
</dbReference>
<dbReference type="RefSeq" id="WP_096056874.1">
    <property type="nucleotide sequence ID" value="NZ_CP023344.1"/>
</dbReference>
<protein>
    <recommendedName>
        <fullName evidence="3 11">Beta-glucosidase</fullName>
        <ecNumber evidence="3 11">3.2.1.21</ecNumber>
    </recommendedName>
</protein>
<dbReference type="KEGG" id="vbh:CMV30_15485"/>
<dbReference type="PROSITE" id="PS00653">
    <property type="entry name" value="GLYCOSYL_HYDROL_F1_2"/>
    <property type="match status" value="1"/>
</dbReference>
<gene>
    <name evidence="12" type="ORF">CMV30_15485</name>
</gene>
<evidence type="ECO:0000256" key="4">
    <source>
        <dbReference type="ARBA" id="ARBA00022801"/>
    </source>
</evidence>
<dbReference type="Proteomes" id="UP000217265">
    <property type="component" value="Chromosome"/>
</dbReference>
<dbReference type="EC" id="3.2.1.21" evidence="3 11"/>
<keyword evidence="4 11" id="KW-0378">Hydrolase</keyword>
<name>A0A290Q9Y5_9BACT</name>
<dbReference type="GO" id="GO:0030245">
    <property type="term" value="P:cellulose catabolic process"/>
    <property type="evidence" value="ECO:0007669"/>
    <property type="project" value="UniProtKB-KW"/>
</dbReference>
<evidence type="ECO:0000256" key="3">
    <source>
        <dbReference type="ARBA" id="ARBA00012744"/>
    </source>
</evidence>
<evidence type="ECO:0000256" key="1">
    <source>
        <dbReference type="ARBA" id="ARBA00000448"/>
    </source>
</evidence>
<dbReference type="InterPro" id="IPR033132">
    <property type="entry name" value="GH_1_N_CS"/>
</dbReference>
<dbReference type="NCBIfam" id="TIGR03356">
    <property type="entry name" value="BGL"/>
    <property type="match status" value="1"/>
</dbReference>
<comment type="similarity">
    <text evidence="2 11">Belongs to the glycosyl hydrolase 1 family.</text>
</comment>
<evidence type="ECO:0000256" key="8">
    <source>
        <dbReference type="ARBA" id="ARBA00023326"/>
    </source>
</evidence>
<dbReference type="AlphaFoldDB" id="A0A290Q9Y5"/>
<evidence type="ECO:0000256" key="7">
    <source>
        <dbReference type="ARBA" id="ARBA00023295"/>
    </source>
</evidence>
<comment type="catalytic activity">
    <reaction evidence="1 11">
        <text>Hydrolysis of terminal, non-reducing beta-D-glucosyl residues with release of beta-D-glucose.</text>
        <dbReference type="EC" id="3.2.1.21"/>
    </reaction>
</comment>
<dbReference type="GO" id="GO:0005829">
    <property type="term" value="C:cytosol"/>
    <property type="evidence" value="ECO:0007669"/>
    <property type="project" value="TreeGrafter"/>
</dbReference>
<dbReference type="InterPro" id="IPR001360">
    <property type="entry name" value="Glyco_hydro_1"/>
</dbReference>
<feature type="binding site" evidence="10">
    <location>
        <position position="118"/>
    </location>
    <ligand>
        <name>substrate</name>
    </ligand>
</feature>
<evidence type="ECO:0000256" key="5">
    <source>
        <dbReference type="ARBA" id="ARBA00023001"/>
    </source>
</evidence>
<dbReference type="SUPFAM" id="SSF51445">
    <property type="entry name" value="(Trans)glycosidases"/>
    <property type="match status" value="1"/>
</dbReference>
<dbReference type="InterPro" id="IPR017736">
    <property type="entry name" value="Glyco_hydro_1_beta-glucosidase"/>
</dbReference>
<dbReference type="PRINTS" id="PR00131">
    <property type="entry name" value="GLHYDRLASE1"/>
</dbReference>
<proteinExistence type="inferred from homology"/>
<organism evidence="12 13">
    <name type="scientific">Nibricoccus aquaticus</name>
    <dbReference type="NCBI Taxonomy" id="2576891"/>
    <lineage>
        <taxon>Bacteria</taxon>
        <taxon>Pseudomonadati</taxon>
        <taxon>Verrucomicrobiota</taxon>
        <taxon>Opitutia</taxon>
        <taxon>Opitutales</taxon>
        <taxon>Opitutaceae</taxon>
        <taxon>Nibricoccus</taxon>
    </lineage>
</organism>
<reference evidence="12 13" key="1">
    <citation type="submission" date="2017-09" db="EMBL/GenBank/DDBJ databases">
        <title>Complete genome sequence of Verrucomicrobial strain HZ-65, isolated from freshwater.</title>
        <authorList>
            <person name="Choi A."/>
        </authorList>
    </citation>
    <scope>NUCLEOTIDE SEQUENCE [LARGE SCALE GENOMIC DNA]</scope>
    <source>
        <strain evidence="12 13">HZ-65</strain>
    </source>
</reference>
<dbReference type="InterPro" id="IPR017853">
    <property type="entry name" value="GH"/>
</dbReference>
<evidence type="ECO:0000313" key="12">
    <source>
        <dbReference type="EMBL" id="ATC65243.1"/>
    </source>
</evidence>
<evidence type="ECO:0000256" key="2">
    <source>
        <dbReference type="ARBA" id="ARBA00010838"/>
    </source>
</evidence>
<keyword evidence="13" id="KW-1185">Reference proteome</keyword>
<keyword evidence="6" id="KW-0119">Carbohydrate metabolism</keyword>
<keyword evidence="8" id="KW-0624">Polysaccharide degradation</keyword>
<feature type="binding site" evidence="10">
    <location>
        <begin position="412"/>
        <end position="413"/>
    </location>
    <ligand>
        <name>substrate</name>
    </ligand>
</feature>
<evidence type="ECO:0000256" key="6">
    <source>
        <dbReference type="ARBA" id="ARBA00023277"/>
    </source>
</evidence>
<feature type="active site" description="Nucleophile" evidence="9">
    <location>
        <position position="358"/>
    </location>
</feature>
<dbReference type="PANTHER" id="PTHR10353">
    <property type="entry name" value="GLYCOSYL HYDROLASE"/>
    <property type="match status" value="1"/>
</dbReference>
<dbReference type="PANTHER" id="PTHR10353:SF36">
    <property type="entry name" value="LP05116P"/>
    <property type="match status" value="1"/>
</dbReference>
<dbReference type="OrthoDB" id="2339329at2"/>
<feature type="binding site" evidence="10">
    <location>
        <position position="162"/>
    </location>
    <ligand>
        <name>substrate</name>
    </ligand>
</feature>
<dbReference type="GO" id="GO:0008422">
    <property type="term" value="F:beta-glucosidase activity"/>
    <property type="evidence" value="ECO:0007669"/>
    <property type="project" value="UniProtKB-EC"/>
</dbReference>
<feature type="binding site" evidence="10">
    <location>
        <position position="405"/>
    </location>
    <ligand>
        <name>substrate</name>
    </ligand>
</feature>
<evidence type="ECO:0000256" key="11">
    <source>
        <dbReference type="RuleBase" id="RU361175"/>
    </source>
</evidence>
<dbReference type="Gene3D" id="3.20.20.80">
    <property type="entry name" value="Glycosidases"/>
    <property type="match status" value="1"/>
</dbReference>